<dbReference type="Proteomes" id="UP000249304">
    <property type="component" value="Unassembled WGS sequence"/>
</dbReference>
<dbReference type="OrthoDB" id="9774900at2"/>
<reference evidence="1 2" key="1">
    <citation type="submission" date="2018-01" db="EMBL/GenBank/DDBJ databases">
        <title>Draft genome sequence of Nonomuraea sp. KC333.</title>
        <authorList>
            <person name="Sahin N."/>
            <person name="Saygin H."/>
            <person name="Ay H."/>
        </authorList>
    </citation>
    <scope>NUCLEOTIDE SEQUENCE [LARGE SCALE GENOMIC DNA]</scope>
    <source>
        <strain evidence="1 2">KC333</strain>
    </source>
</reference>
<protein>
    <recommendedName>
        <fullName evidence="3">Lipoprotein</fullName>
    </recommendedName>
</protein>
<dbReference type="AlphaFoldDB" id="A0A2W2EKN4"/>
<sequence>MGRPVIRALVAALVLVLAGCGVVPRPSMDTAGADSFADDVRTARTLGEEFWTQQFRRLGRTYQPIEAFIPYAGDSGPDFVQLELQADCYAGGTLSALVGSGVLTAEAGDEEELLLSLAAAGDPTDDWFDPNAHGMAEQRQLAFAKGYRGGVDAC</sequence>
<accession>A0A2W2EKN4</accession>
<proteinExistence type="predicted"/>
<dbReference type="EMBL" id="POUD01000135">
    <property type="protein sequence ID" value="PZG14180.1"/>
    <property type="molecule type" value="Genomic_DNA"/>
</dbReference>
<evidence type="ECO:0000313" key="2">
    <source>
        <dbReference type="Proteomes" id="UP000249304"/>
    </source>
</evidence>
<dbReference type="PROSITE" id="PS51257">
    <property type="entry name" value="PROKAR_LIPOPROTEIN"/>
    <property type="match status" value="1"/>
</dbReference>
<organism evidence="1 2">
    <name type="scientific">Nonomuraea aridisoli</name>
    <dbReference type="NCBI Taxonomy" id="2070368"/>
    <lineage>
        <taxon>Bacteria</taxon>
        <taxon>Bacillati</taxon>
        <taxon>Actinomycetota</taxon>
        <taxon>Actinomycetes</taxon>
        <taxon>Streptosporangiales</taxon>
        <taxon>Streptosporangiaceae</taxon>
        <taxon>Nonomuraea</taxon>
    </lineage>
</organism>
<comment type="caution">
    <text evidence="1">The sequence shown here is derived from an EMBL/GenBank/DDBJ whole genome shotgun (WGS) entry which is preliminary data.</text>
</comment>
<evidence type="ECO:0000313" key="1">
    <source>
        <dbReference type="EMBL" id="PZG14180.1"/>
    </source>
</evidence>
<evidence type="ECO:0008006" key="3">
    <source>
        <dbReference type="Google" id="ProtNLM"/>
    </source>
</evidence>
<gene>
    <name evidence="1" type="ORF">C1J01_27725</name>
</gene>
<name>A0A2W2EKN4_9ACTN</name>
<keyword evidence="2" id="KW-1185">Reference proteome</keyword>